<comment type="caution">
    <text evidence="2">The sequence shown here is derived from an EMBL/GenBank/DDBJ whole genome shotgun (WGS) entry which is preliminary data.</text>
</comment>
<feature type="compositionally biased region" description="Polar residues" evidence="1">
    <location>
        <begin position="173"/>
        <end position="182"/>
    </location>
</feature>
<accession>A0ABQ9IKM3</accession>
<dbReference type="EMBL" id="JARBHB010000001">
    <property type="protein sequence ID" value="KAJ8897240.1"/>
    <property type="molecule type" value="Genomic_DNA"/>
</dbReference>
<keyword evidence="3" id="KW-1185">Reference proteome</keyword>
<feature type="compositionally biased region" description="Basic and acidic residues" evidence="1">
    <location>
        <begin position="162"/>
        <end position="171"/>
    </location>
</feature>
<evidence type="ECO:0000313" key="3">
    <source>
        <dbReference type="Proteomes" id="UP001159363"/>
    </source>
</evidence>
<feature type="region of interest" description="Disordered" evidence="1">
    <location>
        <begin position="162"/>
        <end position="188"/>
    </location>
</feature>
<proteinExistence type="predicted"/>
<protein>
    <submittedName>
        <fullName evidence="2">Uncharacterized protein</fullName>
    </submittedName>
</protein>
<gene>
    <name evidence="2" type="ORF">PR048_002586</name>
</gene>
<evidence type="ECO:0000256" key="1">
    <source>
        <dbReference type="SAM" id="MobiDB-lite"/>
    </source>
</evidence>
<dbReference type="Proteomes" id="UP001159363">
    <property type="component" value="Chromosome 1"/>
</dbReference>
<name>A0ABQ9IKM3_9NEOP</name>
<evidence type="ECO:0000313" key="2">
    <source>
        <dbReference type="EMBL" id="KAJ8897240.1"/>
    </source>
</evidence>
<sequence>MRLIDVNMKQLWNEGVGVREIPENTRRPMASSGTIPTCESPVTWPGIEPENVQKQQLTLQHCTTRRCISEQQQVEVYSVASRTWGVGAPELFMIFHSGRPVAILSAMLDSIFNTWVALISRFPHQASCRHKPTLSFQRQGELETWAALINIKVLRADEGEAREREITEKSRRPTASSGTIPTFENPGAAPLEIEPGSPWLEASSLTTTTLRPLLRSEIFTHREGTFSVLAFCAVFTDEGGVWWFAKWHANVQKCESEKDNNATYINCAIVATYTKLINGVHGSRSVACNYGDLSGLNGYLESCCLQVVPQLLKGAWRRRQTANTTIEVVTQMFNWIEIGAVWGPEKNIDPSIVLFQSCANTSSRVARSMNVLEDPIIPGKGN</sequence>
<reference evidence="2 3" key="1">
    <citation type="submission" date="2023-02" db="EMBL/GenBank/DDBJ databases">
        <title>LHISI_Scaffold_Assembly.</title>
        <authorList>
            <person name="Stuart O.P."/>
            <person name="Cleave R."/>
            <person name="Magrath M.J.L."/>
            <person name="Mikheyev A.S."/>
        </authorList>
    </citation>
    <scope>NUCLEOTIDE SEQUENCE [LARGE SCALE GENOMIC DNA]</scope>
    <source>
        <strain evidence="2">Daus_M_001</strain>
        <tissue evidence="2">Leg muscle</tissue>
    </source>
</reference>
<organism evidence="2 3">
    <name type="scientific">Dryococelus australis</name>
    <dbReference type="NCBI Taxonomy" id="614101"/>
    <lineage>
        <taxon>Eukaryota</taxon>
        <taxon>Metazoa</taxon>
        <taxon>Ecdysozoa</taxon>
        <taxon>Arthropoda</taxon>
        <taxon>Hexapoda</taxon>
        <taxon>Insecta</taxon>
        <taxon>Pterygota</taxon>
        <taxon>Neoptera</taxon>
        <taxon>Polyneoptera</taxon>
        <taxon>Phasmatodea</taxon>
        <taxon>Verophasmatodea</taxon>
        <taxon>Anareolatae</taxon>
        <taxon>Phasmatidae</taxon>
        <taxon>Eurycanthinae</taxon>
        <taxon>Dryococelus</taxon>
    </lineage>
</organism>